<dbReference type="Pfam" id="PF14102">
    <property type="entry name" value="Caps_synth_CapC"/>
    <property type="match status" value="2"/>
</dbReference>
<sequence>MLIATAVLLCGLVAGTIAAQLYGLRLGGVLIVPLVAVYLLRSFGTFPVFVLSTVAAYASISYIKTRLPLYGRQLFVLSIFIGALVPVTIVELLVAGVGAETAITDVEFLGSVLPGIAAYNFHRLDTEQRVLDGVVSLAVLLFLVVVGIGLTFLVGLSPLAGTLPPLLLAPESDIALAFGLTVDRPPLPVITSNSLSLVLVLAGMAIAELVRFRYQLRVAGIIVVPLVVLITFRNGMLLPVWMLATVGAYGSIQLVHWWTLLYGRVLLAFGIIVSILTTVSLVSVVPVIHGVLPFFVGLLGGVTAYNIHVVPPRERPATIAVIAGTLVTVGFIARLLVTPPPTGLLTEVTVQQLQLGAVIVLLALAVLANLERIEPPQSVSNPTEPMDHCQAGEEVTD</sequence>
<dbReference type="eggNOG" id="arCOG06250">
    <property type="taxonomic scope" value="Archaea"/>
</dbReference>
<dbReference type="GeneID" id="7399019"/>
<feature type="transmembrane region" description="Helical" evidence="2">
    <location>
        <begin position="317"/>
        <end position="337"/>
    </location>
</feature>
<feature type="transmembrane region" description="Helical" evidence="2">
    <location>
        <begin position="238"/>
        <end position="258"/>
    </location>
</feature>
<keyword evidence="4" id="KW-1185">Reference proteome</keyword>
<keyword evidence="2" id="KW-1133">Transmembrane helix</keyword>
<evidence type="ECO:0000256" key="1">
    <source>
        <dbReference type="SAM" id="MobiDB-lite"/>
    </source>
</evidence>
<keyword evidence="2" id="KW-0472">Membrane</keyword>
<feature type="transmembrane region" description="Helical" evidence="2">
    <location>
        <begin position="349"/>
        <end position="370"/>
    </location>
</feature>
<evidence type="ECO:0000313" key="4">
    <source>
        <dbReference type="Proteomes" id="UP000000740"/>
    </source>
</evidence>
<feature type="transmembrane region" description="Helical" evidence="2">
    <location>
        <begin position="102"/>
        <end position="121"/>
    </location>
</feature>
<dbReference type="GO" id="GO:0016020">
    <property type="term" value="C:membrane"/>
    <property type="evidence" value="ECO:0007669"/>
    <property type="project" value="InterPro"/>
</dbReference>
<feature type="region of interest" description="Disordered" evidence="1">
    <location>
        <begin position="377"/>
        <end position="397"/>
    </location>
</feature>
<feature type="transmembrane region" description="Helical" evidence="2">
    <location>
        <begin position="187"/>
        <end position="207"/>
    </location>
</feature>
<feature type="transmembrane region" description="Helical" evidence="2">
    <location>
        <begin position="74"/>
        <end position="96"/>
    </location>
</feature>
<feature type="transmembrane region" description="Helical" evidence="2">
    <location>
        <begin position="133"/>
        <end position="156"/>
    </location>
</feature>
<proteinExistence type="predicted"/>
<evidence type="ECO:0000256" key="2">
    <source>
        <dbReference type="SAM" id="Phobius"/>
    </source>
</evidence>
<accession>B9LV75</accession>
<feature type="transmembrane region" description="Helical" evidence="2">
    <location>
        <begin position="265"/>
        <end position="285"/>
    </location>
</feature>
<dbReference type="Proteomes" id="UP000000740">
    <property type="component" value="Chromosome 2"/>
</dbReference>
<evidence type="ECO:0000313" key="3">
    <source>
        <dbReference type="EMBL" id="ACM58588.1"/>
    </source>
</evidence>
<organism evidence="3 4">
    <name type="scientific">Halorubrum lacusprofundi (strain ATCC 49239 / DSM 5036 / JCM 8891 / ACAM 34)</name>
    <dbReference type="NCBI Taxonomy" id="416348"/>
    <lineage>
        <taxon>Archaea</taxon>
        <taxon>Methanobacteriati</taxon>
        <taxon>Methanobacteriota</taxon>
        <taxon>Stenosarchaea group</taxon>
        <taxon>Halobacteria</taxon>
        <taxon>Halobacteriales</taxon>
        <taxon>Haloferacaceae</taxon>
        <taxon>Halorubrum</taxon>
    </lineage>
</organism>
<feature type="transmembrane region" description="Helical" evidence="2">
    <location>
        <begin position="291"/>
        <end position="310"/>
    </location>
</feature>
<dbReference type="EMBL" id="CP001366">
    <property type="protein sequence ID" value="ACM58588.1"/>
    <property type="molecule type" value="Genomic_DNA"/>
</dbReference>
<dbReference type="InterPro" id="IPR008338">
    <property type="entry name" value="Capsule_biosynth_CapC"/>
</dbReference>
<protein>
    <recommendedName>
        <fullName evidence="5">Capsule biosynthesis CapC</fullName>
    </recommendedName>
</protein>
<name>B9LV75_HALLT</name>
<gene>
    <name evidence="3" type="ordered locus">Hlac_3045</name>
</gene>
<feature type="transmembrane region" description="Helical" evidence="2">
    <location>
        <begin position="214"/>
        <end position="232"/>
    </location>
</feature>
<evidence type="ECO:0008006" key="5">
    <source>
        <dbReference type="Google" id="ProtNLM"/>
    </source>
</evidence>
<dbReference type="HOGENOM" id="CLU_058755_0_0_2"/>
<dbReference type="AlphaFoldDB" id="B9LV75"/>
<dbReference type="RefSeq" id="WP_015911536.1">
    <property type="nucleotide sequence ID" value="NC_012028.1"/>
</dbReference>
<dbReference type="KEGG" id="hla:Hlac_3045"/>
<reference evidence="3 4" key="1">
    <citation type="journal article" date="2016" name="Stand. Genomic Sci.">
        <title>Complete genome sequence of the Antarctic Halorubrum lacusprofundi type strain ACAM 34.</title>
        <authorList>
            <person name="Anderson I.J."/>
            <person name="DasSarma P."/>
            <person name="Lucas S."/>
            <person name="Copeland A."/>
            <person name="Lapidus A."/>
            <person name="Del Rio T.G."/>
            <person name="Tice H."/>
            <person name="Dalin E."/>
            <person name="Bruce D.C."/>
            <person name="Goodwin L."/>
            <person name="Pitluck S."/>
            <person name="Sims D."/>
            <person name="Brettin T.S."/>
            <person name="Detter J.C."/>
            <person name="Han C.S."/>
            <person name="Larimer F."/>
            <person name="Hauser L."/>
            <person name="Land M."/>
            <person name="Ivanova N."/>
            <person name="Richardson P."/>
            <person name="Cavicchioli R."/>
            <person name="DasSarma S."/>
            <person name="Woese C.R."/>
            <person name="Kyrpides N.C."/>
        </authorList>
    </citation>
    <scope>NUCLEOTIDE SEQUENCE [LARGE SCALE GENOMIC DNA]</scope>
    <source>
        <strain evidence="4">ATCC 49239 / DSM 5036 / JCM 8891 / ACAM 34</strain>
    </source>
</reference>
<dbReference type="GO" id="GO:0045227">
    <property type="term" value="P:capsule polysaccharide biosynthetic process"/>
    <property type="evidence" value="ECO:0007669"/>
    <property type="project" value="InterPro"/>
</dbReference>
<feature type="transmembrane region" description="Helical" evidence="2">
    <location>
        <begin position="42"/>
        <end position="62"/>
    </location>
</feature>
<keyword evidence="2" id="KW-0812">Transmembrane</keyword>